<dbReference type="RefSeq" id="WP_013505336.1">
    <property type="nucleotide sequence ID" value="NC_014836.1"/>
</dbReference>
<feature type="transmembrane region" description="Helical" evidence="7">
    <location>
        <begin position="655"/>
        <end position="675"/>
    </location>
</feature>
<dbReference type="EMBL" id="CP002432">
    <property type="protein sequence ID" value="ADU65448.1"/>
    <property type="molecule type" value="Genomic_DNA"/>
</dbReference>
<feature type="domain" description="ABC3 transporter permease C-terminal" evidence="8">
    <location>
        <begin position="269"/>
        <end position="376"/>
    </location>
</feature>
<feature type="domain" description="ABC3 transporter permease C-terminal" evidence="8">
    <location>
        <begin position="661"/>
        <end position="774"/>
    </location>
</feature>
<evidence type="ECO:0000256" key="6">
    <source>
        <dbReference type="ARBA" id="ARBA00023136"/>
    </source>
</evidence>
<evidence type="ECO:0000313" key="11">
    <source>
        <dbReference type="Proteomes" id="UP000002572"/>
    </source>
</evidence>
<name>E6W1R6_DESIS</name>
<dbReference type="PANTHER" id="PTHR30489">
    <property type="entry name" value="LIPOPROTEIN-RELEASING SYSTEM TRANSMEMBRANE PROTEIN LOLE"/>
    <property type="match status" value="1"/>
</dbReference>
<dbReference type="Proteomes" id="UP000002572">
    <property type="component" value="Chromosome"/>
</dbReference>
<organism evidence="10 11">
    <name type="scientific">Desulfurispirillum indicum (strain ATCC BAA-1389 / DSM 22839 / S5)</name>
    <dbReference type="NCBI Taxonomy" id="653733"/>
    <lineage>
        <taxon>Bacteria</taxon>
        <taxon>Pseudomonadati</taxon>
        <taxon>Chrysiogenota</taxon>
        <taxon>Chrysiogenia</taxon>
        <taxon>Chrysiogenales</taxon>
        <taxon>Chrysiogenaceae</taxon>
        <taxon>Desulfurispirillum</taxon>
    </lineage>
</organism>
<keyword evidence="4 7" id="KW-0812">Transmembrane</keyword>
<dbReference type="OrthoDB" id="5137249at2"/>
<dbReference type="HOGENOM" id="CLU_005531_2_0_0"/>
<feature type="domain" description="MacB-like periplasmic core" evidence="9">
    <location>
        <begin position="19"/>
        <end position="233"/>
    </location>
</feature>
<proteinExistence type="inferred from homology"/>
<evidence type="ECO:0000313" key="10">
    <source>
        <dbReference type="EMBL" id="ADU65448.1"/>
    </source>
</evidence>
<keyword evidence="3" id="KW-1003">Cell membrane</keyword>
<accession>E6W1R6</accession>
<keyword evidence="5 7" id="KW-1133">Transmembrane helix</keyword>
<evidence type="ECO:0000256" key="1">
    <source>
        <dbReference type="ARBA" id="ARBA00004651"/>
    </source>
</evidence>
<feature type="transmembrane region" description="Helical" evidence="7">
    <location>
        <begin position="311"/>
        <end position="337"/>
    </location>
</feature>
<evidence type="ECO:0000256" key="5">
    <source>
        <dbReference type="ARBA" id="ARBA00022989"/>
    </source>
</evidence>
<evidence type="ECO:0008006" key="12">
    <source>
        <dbReference type="Google" id="ProtNLM"/>
    </source>
</evidence>
<feature type="transmembrane region" description="Helical" evidence="7">
    <location>
        <begin position="702"/>
        <end position="731"/>
    </location>
</feature>
<feature type="transmembrane region" description="Helical" evidence="7">
    <location>
        <begin position="357"/>
        <end position="377"/>
    </location>
</feature>
<dbReference type="InterPro" id="IPR003838">
    <property type="entry name" value="ABC3_permease_C"/>
</dbReference>
<dbReference type="GO" id="GO:0098797">
    <property type="term" value="C:plasma membrane protein complex"/>
    <property type="evidence" value="ECO:0007669"/>
    <property type="project" value="TreeGrafter"/>
</dbReference>
<dbReference type="PANTHER" id="PTHR30489:SF0">
    <property type="entry name" value="LIPOPROTEIN-RELEASING SYSTEM TRANSMEMBRANE PROTEIN LOLE"/>
    <property type="match status" value="1"/>
</dbReference>
<feature type="transmembrane region" description="Helical" evidence="7">
    <location>
        <begin position="751"/>
        <end position="771"/>
    </location>
</feature>
<keyword evidence="6 7" id="KW-0472">Membrane</keyword>
<sequence>MSALHRKLLRDLLTMKGQVAAIAVVIAAGVMVLILSVMTLDAITLSRDRFYQEQHFAHIFSEVKRAPEGVAERLRLIPGVSQVQTRVLAPVRLEVDGFSDPVRGLILALPDGHQPDLNRVYLREGSLPQPGYADQVLITETFSQAHQLHTGDQIRAIINGRLETLTISGVGLSPEFIYLLGPNDLMPDYYRYGVLWMNRRALANALDMDGAFNSVLLSLQSGADMDTVIDAVDLILAPYGSIGAYGRHDQISHRFLHEELNQLRGMAMVLPAIFLGVAAFLLHVLMGRIVHTQRQQIAVLKAFGYRNREIALHYILLTSLIAVLGSLLGIALGIWAGQGMAGIYAEYYRFPVMSFRLQPSTLALGLAVACGAAILGASRAVQSAVSQAPAEAMRPPAPERFQRGWLEQLALGRFLGQTSRIIVRTLSRHRVKAFLTVTGISFSGALLLMGSYQFGSVSFLLDLQYRKVLHMDLNLGFSEQMPQRAAAELRALPGVSFVETYRNVPVRLIHGRKDYRTAIQGMEAQPQMHRLLDARYQPITLPPEGLLLSSYIAGYLDVREGDMVELEIMEGHRRTISVALAGTVDDLIGVGAYMERRALNRLLREGPVISGAWLMTDRSLEEELFPRLWQIPAVASIGQISNAERVIRTYMEDTMLVFMGILLVMAGSIAFAVVYNNARIAFAERYRELATLRVLGFTQAEVAWVLIGEAALLTFLAIPLGWLIGTGFALMVNEAFSSELFRLPLVVSHQVYAFAALGVLLASSLSILLILRRLKDLDMAAALKTE</sequence>
<dbReference type="InterPro" id="IPR051447">
    <property type="entry name" value="Lipoprotein-release_system"/>
</dbReference>
<feature type="transmembrane region" description="Helical" evidence="7">
    <location>
        <begin position="20"/>
        <end position="40"/>
    </location>
</feature>
<evidence type="ECO:0000256" key="2">
    <source>
        <dbReference type="ARBA" id="ARBA00005236"/>
    </source>
</evidence>
<dbReference type="AlphaFoldDB" id="E6W1R6"/>
<dbReference type="eggNOG" id="COG0577">
    <property type="taxonomic scope" value="Bacteria"/>
</dbReference>
<feature type="transmembrane region" description="Helical" evidence="7">
    <location>
        <begin position="433"/>
        <end position="454"/>
    </location>
</feature>
<dbReference type="InterPro" id="IPR025857">
    <property type="entry name" value="MacB_PCD"/>
</dbReference>
<comment type="similarity">
    <text evidence="2">Belongs to the ABC-4 integral membrane protein family. LolC/E subfamily.</text>
</comment>
<feature type="transmembrane region" description="Helical" evidence="7">
    <location>
        <begin position="268"/>
        <end position="290"/>
    </location>
</feature>
<dbReference type="InParanoid" id="E6W1R6"/>
<evidence type="ECO:0000259" key="8">
    <source>
        <dbReference type="Pfam" id="PF02687"/>
    </source>
</evidence>
<keyword evidence="11" id="KW-1185">Reference proteome</keyword>
<evidence type="ECO:0000256" key="4">
    <source>
        <dbReference type="ARBA" id="ARBA00022692"/>
    </source>
</evidence>
<dbReference type="Pfam" id="PF12704">
    <property type="entry name" value="MacB_PCD"/>
    <property type="match status" value="1"/>
</dbReference>
<evidence type="ECO:0000256" key="3">
    <source>
        <dbReference type="ARBA" id="ARBA00022475"/>
    </source>
</evidence>
<protein>
    <recommendedName>
        <fullName evidence="12">ABC3 transporter permease protein domain-containing protein</fullName>
    </recommendedName>
</protein>
<comment type="subcellular location">
    <subcellularLocation>
        <location evidence="1">Cell membrane</location>
        <topology evidence="1">Multi-pass membrane protein</topology>
    </subcellularLocation>
</comment>
<gene>
    <name evidence="10" type="ordered locus">Selin_0704</name>
</gene>
<evidence type="ECO:0000259" key="9">
    <source>
        <dbReference type="Pfam" id="PF12704"/>
    </source>
</evidence>
<reference evidence="10 11" key="1">
    <citation type="submission" date="2010-12" db="EMBL/GenBank/DDBJ databases">
        <title>Complete sequence of Desulfurispirillum indicum S5.</title>
        <authorList>
            <consortium name="US DOE Joint Genome Institute"/>
            <person name="Lucas S."/>
            <person name="Copeland A."/>
            <person name="Lapidus A."/>
            <person name="Cheng J.-F."/>
            <person name="Goodwin L."/>
            <person name="Pitluck S."/>
            <person name="Chertkov O."/>
            <person name="Held B."/>
            <person name="Detter J.C."/>
            <person name="Han C."/>
            <person name="Tapia R."/>
            <person name="Land M."/>
            <person name="Hauser L."/>
            <person name="Kyrpides N."/>
            <person name="Ivanova N."/>
            <person name="Mikhailova N."/>
            <person name="Haggblom M."/>
            <person name="Rauschenbach I."/>
            <person name="Bini E."/>
            <person name="Woyke T."/>
        </authorList>
    </citation>
    <scope>NUCLEOTIDE SEQUENCE [LARGE SCALE GENOMIC DNA]</scope>
    <source>
        <strain evidence="11">ATCC BAA-1389 / DSM 22839 / S5</strain>
    </source>
</reference>
<dbReference type="KEGG" id="din:Selin_0704"/>
<dbReference type="STRING" id="653733.Selin_0704"/>
<dbReference type="Pfam" id="PF02687">
    <property type="entry name" value="FtsX"/>
    <property type="match status" value="2"/>
</dbReference>
<evidence type="ECO:0000256" key="7">
    <source>
        <dbReference type="SAM" id="Phobius"/>
    </source>
</evidence>
<dbReference type="GO" id="GO:0044874">
    <property type="term" value="P:lipoprotein localization to outer membrane"/>
    <property type="evidence" value="ECO:0007669"/>
    <property type="project" value="TreeGrafter"/>
</dbReference>